<dbReference type="AlphaFoldDB" id="A0A8J4WU42"/>
<dbReference type="OrthoDB" id="247006at2759"/>
<evidence type="ECO:0000256" key="1">
    <source>
        <dbReference type="SAM" id="MobiDB-lite"/>
    </source>
</evidence>
<dbReference type="Proteomes" id="UP000748531">
    <property type="component" value="Unassembled WGS sequence"/>
</dbReference>
<accession>A0A8J4WU42</accession>
<feature type="region of interest" description="Disordered" evidence="1">
    <location>
        <begin position="325"/>
        <end position="344"/>
    </location>
</feature>
<dbReference type="PANTHER" id="PTHR21356">
    <property type="entry name" value="ARMADILLO REPEAT CONTAINING 2"/>
    <property type="match status" value="1"/>
</dbReference>
<dbReference type="EMBL" id="LUCH01000723">
    <property type="protein sequence ID" value="KAF5404455.1"/>
    <property type="molecule type" value="Genomic_DNA"/>
</dbReference>
<comment type="caution">
    <text evidence="2">The sequence shown here is derived from an EMBL/GenBank/DDBJ whole genome shotgun (WGS) entry which is preliminary data.</text>
</comment>
<protein>
    <submittedName>
        <fullName evidence="2">Uncharacterized protein</fullName>
    </submittedName>
</protein>
<feature type="compositionally biased region" description="Low complexity" evidence="1">
    <location>
        <begin position="254"/>
        <end position="267"/>
    </location>
</feature>
<evidence type="ECO:0000313" key="2">
    <source>
        <dbReference type="EMBL" id="KAF5404455.1"/>
    </source>
</evidence>
<feature type="region of interest" description="Disordered" evidence="1">
    <location>
        <begin position="219"/>
        <end position="269"/>
    </location>
</feature>
<feature type="compositionally biased region" description="Polar residues" evidence="1">
    <location>
        <begin position="230"/>
        <end position="239"/>
    </location>
</feature>
<organism evidence="2 3">
    <name type="scientific">Paragonimus heterotremus</name>
    <dbReference type="NCBI Taxonomy" id="100268"/>
    <lineage>
        <taxon>Eukaryota</taxon>
        <taxon>Metazoa</taxon>
        <taxon>Spiralia</taxon>
        <taxon>Lophotrochozoa</taxon>
        <taxon>Platyhelminthes</taxon>
        <taxon>Trematoda</taxon>
        <taxon>Digenea</taxon>
        <taxon>Plagiorchiida</taxon>
        <taxon>Troglotremata</taxon>
        <taxon>Troglotrematidae</taxon>
        <taxon>Paragonimus</taxon>
    </lineage>
</organism>
<proteinExistence type="predicted"/>
<dbReference type="InterPro" id="IPR038905">
    <property type="entry name" value="ARMC2"/>
</dbReference>
<dbReference type="GO" id="GO:0044782">
    <property type="term" value="P:cilium organization"/>
    <property type="evidence" value="ECO:0007669"/>
    <property type="project" value="TreeGrafter"/>
</dbReference>
<name>A0A8J4WU42_9TREM</name>
<evidence type="ECO:0000313" key="3">
    <source>
        <dbReference type="Proteomes" id="UP000748531"/>
    </source>
</evidence>
<feature type="region of interest" description="Disordered" evidence="1">
    <location>
        <begin position="1"/>
        <end position="29"/>
    </location>
</feature>
<dbReference type="PANTHER" id="PTHR21356:SF1">
    <property type="entry name" value="ARMADILLO REPEAT-CONTAINING PROTEIN 2"/>
    <property type="match status" value="1"/>
</dbReference>
<feature type="region of interest" description="Disordered" evidence="1">
    <location>
        <begin position="290"/>
        <end position="314"/>
    </location>
</feature>
<sequence>MASPDLRRPANAVETLPKPDGTSRSTSRAFYELPQNKPTAAQIVRESRDWLQTVSTRRPYTPKDTTRSLFGQTNINISSRPPSAFRVSGRNFDLSELSKCGSSNCRQPECSTSPMDVNCTNPHVANSGNAVRIQNRGRALKKFTSCEEMLPARTSMPRSQTTADLGGVSGTKMIIKRTTRPTAQAKSQPVIQPHFELRGTQSKLLFHTPVRLISPILNKTRHPGSFLDDTGSTRTSTHPSGRDNSVRRNPTPTRNASNRSSSSGKSRSFLDRVEVSLTQGCYLPNTQTDFVSTSSRPQSTEHVTSEVCPSSRPNSFTEVHVPIRQGQTESPRTVGLPEPVQSTGIVGSSISQYEQEKARRVPKTRSGDSFNRNGILSGFDSVEPTAFFPLTSPGGDSGVSSGSELDYLIGRLSELPQRLTITSSGGSDEEREIGEEDGCTRKVVSLSPETTHVGLMVEATEDEAVCLVDRLYTALRQSNIARKRQWPNRTTILQAVFAMLDKASPRLYLALLRIVLTSGLKGANLVNVCKLLYRVAKDSENDGLFLEHPDTLVLNIVITKIWKHHKCILNPGSGSRWRGCMVWKN</sequence>
<keyword evidence="3" id="KW-1185">Reference proteome</keyword>
<gene>
    <name evidence="2" type="ORF">PHET_02113</name>
</gene>
<reference evidence="2" key="1">
    <citation type="submission" date="2019-05" db="EMBL/GenBank/DDBJ databases">
        <title>Annotation for the trematode Paragonimus heterotremus.</title>
        <authorList>
            <person name="Choi Y.-J."/>
        </authorList>
    </citation>
    <scope>NUCLEOTIDE SEQUENCE</scope>
    <source>
        <strain evidence="2">LC</strain>
    </source>
</reference>